<keyword evidence="2" id="KW-1185">Reference proteome</keyword>
<evidence type="ECO:0000313" key="2">
    <source>
        <dbReference type="Proteomes" id="UP000299102"/>
    </source>
</evidence>
<sequence>MINLIQNTTPHRVADDDRNKRLAFGHVNEPVGSFSFDGLRIFARACGGVPLNRNLIFTKLLERRCACARLTRPACASRREVIGPFQGRCSYSLGSARINSGDYFRRTPSRGPARTLRRARYY</sequence>
<reference evidence="1 2" key="1">
    <citation type="journal article" date="2019" name="Commun. Biol.">
        <title>The bagworm genome reveals a unique fibroin gene that provides high tensile strength.</title>
        <authorList>
            <person name="Kono N."/>
            <person name="Nakamura H."/>
            <person name="Ohtoshi R."/>
            <person name="Tomita M."/>
            <person name="Numata K."/>
            <person name="Arakawa K."/>
        </authorList>
    </citation>
    <scope>NUCLEOTIDE SEQUENCE [LARGE SCALE GENOMIC DNA]</scope>
</reference>
<accession>A0A4C1Z795</accession>
<proteinExistence type="predicted"/>
<dbReference type="Proteomes" id="UP000299102">
    <property type="component" value="Unassembled WGS sequence"/>
</dbReference>
<organism evidence="1 2">
    <name type="scientific">Eumeta variegata</name>
    <name type="common">Bagworm moth</name>
    <name type="synonym">Eumeta japonica</name>
    <dbReference type="NCBI Taxonomy" id="151549"/>
    <lineage>
        <taxon>Eukaryota</taxon>
        <taxon>Metazoa</taxon>
        <taxon>Ecdysozoa</taxon>
        <taxon>Arthropoda</taxon>
        <taxon>Hexapoda</taxon>
        <taxon>Insecta</taxon>
        <taxon>Pterygota</taxon>
        <taxon>Neoptera</taxon>
        <taxon>Endopterygota</taxon>
        <taxon>Lepidoptera</taxon>
        <taxon>Glossata</taxon>
        <taxon>Ditrysia</taxon>
        <taxon>Tineoidea</taxon>
        <taxon>Psychidae</taxon>
        <taxon>Oiketicinae</taxon>
        <taxon>Eumeta</taxon>
    </lineage>
</organism>
<comment type="caution">
    <text evidence="1">The sequence shown here is derived from an EMBL/GenBank/DDBJ whole genome shotgun (WGS) entry which is preliminary data.</text>
</comment>
<name>A0A4C1Z795_EUMVA</name>
<protein>
    <submittedName>
        <fullName evidence="1">Uncharacterized protein</fullName>
    </submittedName>
</protein>
<dbReference type="AlphaFoldDB" id="A0A4C1Z795"/>
<evidence type="ECO:0000313" key="1">
    <source>
        <dbReference type="EMBL" id="GBP84691.1"/>
    </source>
</evidence>
<gene>
    <name evidence="1" type="ORF">EVAR_32317_1</name>
</gene>
<dbReference type="EMBL" id="BGZK01001694">
    <property type="protein sequence ID" value="GBP84691.1"/>
    <property type="molecule type" value="Genomic_DNA"/>
</dbReference>